<dbReference type="Gene3D" id="3.60.40.10">
    <property type="entry name" value="PPM-type phosphatase domain"/>
    <property type="match status" value="1"/>
</dbReference>
<dbReference type="Proteomes" id="UP001501822">
    <property type="component" value="Unassembled WGS sequence"/>
</dbReference>
<organism evidence="2 3">
    <name type="scientific">Actinoallomurus spadix</name>
    <dbReference type="NCBI Taxonomy" id="79912"/>
    <lineage>
        <taxon>Bacteria</taxon>
        <taxon>Bacillati</taxon>
        <taxon>Actinomycetota</taxon>
        <taxon>Actinomycetes</taxon>
        <taxon>Streptosporangiales</taxon>
        <taxon>Thermomonosporaceae</taxon>
        <taxon>Actinoallomurus</taxon>
    </lineage>
</organism>
<comment type="caution">
    <text evidence="2">The sequence shown here is derived from an EMBL/GenBank/DDBJ whole genome shotgun (WGS) entry which is preliminary data.</text>
</comment>
<accession>A0ABN0X9U0</accession>
<keyword evidence="3" id="KW-1185">Reference proteome</keyword>
<evidence type="ECO:0000313" key="2">
    <source>
        <dbReference type="EMBL" id="GAA0358862.1"/>
    </source>
</evidence>
<evidence type="ECO:0000313" key="3">
    <source>
        <dbReference type="Proteomes" id="UP001501822"/>
    </source>
</evidence>
<dbReference type="InterPro" id="IPR036457">
    <property type="entry name" value="PPM-type-like_dom_sf"/>
</dbReference>
<protein>
    <submittedName>
        <fullName evidence="2">Protein phosphatase 2C domain-containing protein</fullName>
    </submittedName>
</protein>
<dbReference type="InterPro" id="IPR001932">
    <property type="entry name" value="PPM-type_phosphatase-like_dom"/>
</dbReference>
<dbReference type="Pfam" id="PF13672">
    <property type="entry name" value="PP2C_2"/>
    <property type="match status" value="1"/>
</dbReference>
<reference evidence="2 3" key="1">
    <citation type="journal article" date="2019" name="Int. J. Syst. Evol. Microbiol.">
        <title>The Global Catalogue of Microorganisms (GCM) 10K type strain sequencing project: providing services to taxonomists for standard genome sequencing and annotation.</title>
        <authorList>
            <consortium name="The Broad Institute Genomics Platform"/>
            <consortium name="The Broad Institute Genome Sequencing Center for Infectious Disease"/>
            <person name="Wu L."/>
            <person name="Ma J."/>
        </authorList>
    </citation>
    <scope>NUCLEOTIDE SEQUENCE [LARGE SCALE GENOMIC DNA]</scope>
    <source>
        <strain evidence="2 3">JCM 3146</strain>
    </source>
</reference>
<gene>
    <name evidence="2" type="ORF">GCM10010151_55700</name>
</gene>
<dbReference type="EMBL" id="BAAABM010000053">
    <property type="protein sequence ID" value="GAA0358862.1"/>
    <property type="molecule type" value="Genomic_DNA"/>
</dbReference>
<sequence>MRVSLLSVPGSPDRSNEDFAAASHDVVVLLDGAGTPPGIESGCSHGVAWYARQLGAQLLAEAGTAPRRPLADVLAVAIERVAAMHGDACDLTDPNTPSATVTVVRRTGDDLEYLVLADSVLVLDVLDGDPVAVTDDRLARTSRSLRAEMDALPTGSPEHTQARRAYAETLGSYRNTAGGFWVANTDPAAAAHAVTGSVPLDRLRAVALLSDGASRLVDRFRLTDWADALKILADDGPAGLIRRVRAAEDSDPRGERWPRGKASDDATAVYCVL</sequence>
<proteinExistence type="predicted"/>
<name>A0ABN0X9U0_9ACTN</name>
<evidence type="ECO:0000259" key="1">
    <source>
        <dbReference type="Pfam" id="PF13672"/>
    </source>
</evidence>
<feature type="domain" description="PPM-type phosphatase" evidence="1">
    <location>
        <begin position="23"/>
        <end position="223"/>
    </location>
</feature>
<dbReference type="RefSeq" id="WP_252804125.1">
    <property type="nucleotide sequence ID" value="NZ_BAAABM010000053.1"/>
</dbReference>
<dbReference type="SUPFAM" id="SSF81606">
    <property type="entry name" value="PP2C-like"/>
    <property type="match status" value="1"/>
</dbReference>